<dbReference type="InterPro" id="IPR017938">
    <property type="entry name" value="Riboflavin_synthase-like_b-brl"/>
</dbReference>
<dbReference type="PANTHER" id="PTHR21098">
    <property type="entry name" value="RIBOFLAVIN SYNTHASE ALPHA CHAIN"/>
    <property type="match status" value="1"/>
</dbReference>
<dbReference type="NCBIfam" id="TIGR00187">
    <property type="entry name" value="ribE"/>
    <property type="match status" value="1"/>
</dbReference>
<evidence type="ECO:0000256" key="9">
    <source>
        <dbReference type="ARBA" id="ARBA00022737"/>
    </source>
</evidence>
<comment type="function">
    <text evidence="2">Catalyzes the dismutation of two molecules of 6,7-dimethyl-8-ribityllumazine, resulting in the formation of riboflavin and 5-amino-6-(D-ribitylamino)uracil.</text>
</comment>
<dbReference type="GO" id="GO:0009231">
    <property type="term" value="P:riboflavin biosynthetic process"/>
    <property type="evidence" value="ECO:0007669"/>
    <property type="project" value="UniProtKB-KW"/>
</dbReference>
<dbReference type="Pfam" id="PF00677">
    <property type="entry name" value="Lum_binding"/>
    <property type="match status" value="2"/>
</dbReference>
<feature type="repeat" description="Lumazine-binding" evidence="11">
    <location>
        <begin position="97"/>
        <end position="193"/>
    </location>
</feature>
<feature type="domain" description="Lumazine-binding" evidence="12">
    <location>
        <begin position="1"/>
        <end position="96"/>
    </location>
</feature>
<evidence type="ECO:0000256" key="4">
    <source>
        <dbReference type="ARBA" id="ARBA00011233"/>
    </source>
</evidence>
<dbReference type="InterPro" id="IPR026017">
    <property type="entry name" value="Lumazine-bd_dom"/>
</dbReference>
<evidence type="ECO:0000256" key="11">
    <source>
        <dbReference type="PROSITE-ProRule" id="PRU00524"/>
    </source>
</evidence>
<evidence type="ECO:0000256" key="6">
    <source>
        <dbReference type="ARBA" id="ARBA00013950"/>
    </source>
</evidence>
<keyword evidence="9" id="KW-0677">Repeat</keyword>
<evidence type="ECO:0000259" key="12">
    <source>
        <dbReference type="PROSITE" id="PS51177"/>
    </source>
</evidence>
<evidence type="ECO:0000256" key="10">
    <source>
        <dbReference type="NCBIfam" id="TIGR00187"/>
    </source>
</evidence>
<keyword evidence="7" id="KW-0686">Riboflavin biosynthesis</keyword>
<evidence type="ECO:0000313" key="14">
    <source>
        <dbReference type="Proteomes" id="UP000235731"/>
    </source>
</evidence>
<feature type="domain" description="Lumazine-binding" evidence="12">
    <location>
        <begin position="97"/>
        <end position="193"/>
    </location>
</feature>
<dbReference type="SUPFAM" id="SSF63380">
    <property type="entry name" value="Riboflavin synthase domain-like"/>
    <property type="match status" value="2"/>
</dbReference>
<dbReference type="EC" id="2.5.1.9" evidence="5 10"/>
<accession>A0A2N7PKI5</accession>
<proteinExistence type="predicted"/>
<dbReference type="AlphaFoldDB" id="A0A2N7PKI5"/>
<comment type="catalytic activity">
    <reaction evidence="1">
        <text>2 6,7-dimethyl-8-(1-D-ribityl)lumazine + H(+) = 5-amino-6-(D-ribitylamino)uracil + riboflavin</text>
        <dbReference type="Rhea" id="RHEA:20772"/>
        <dbReference type="ChEBI" id="CHEBI:15378"/>
        <dbReference type="ChEBI" id="CHEBI:15934"/>
        <dbReference type="ChEBI" id="CHEBI:57986"/>
        <dbReference type="ChEBI" id="CHEBI:58201"/>
        <dbReference type="EC" id="2.5.1.9"/>
    </reaction>
</comment>
<evidence type="ECO:0000313" key="13">
    <source>
        <dbReference type="EMBL" id="PMP63752.1"/>
    </source>
</evidence>
<dbReference type="PROSITE" id="PS51177">
    <property type="entry name" value="LUMAZINE_BIND"/>
    <property type="match status" value="2"/>
</dbReference>
<name>A0A2N7PKI5_9BACT</name>
<comment type="pathway">
    <text evidence="3">Cofactor biosynthesis; riboflavin biosynthesis; riboflavin from 2-hydroxy-3-oxobutyl phosphate and 5-amino-6-(D-ribitylamino)uracil: step 2/2.</text>
</comment>
<evidence type="ECO:0000256" key="5">
    <source>
        <dbReference type="ARBA" id="ARBA00012827"/>
    </source>
</evidence>
<dbReference type="GO" id="GO:0004746">
    <property type="term" value="F:riboflavin synthase activity"/>
    <property type="evidence" value="ECO:0007669"/>
    <property type="project" value="UniProtKB-UniRule"/>
</dbReference>
<evidence type="ECO:0000256" key="7">
    <source>
        <dbReference type="ARBA" id="ARBA00022619"/>
    </source>
</evidence>
<dbReference type="NCBIfam" id="NF009566">
    <property type="entry name" value="PRK13020.1"/>
    <property type="match status" value="1"/>
</dbReference>
<evidence type="ECO:0000256" key="1">
    <source>
        <dbReference type="ARBA" id="ARBA00000968"/>
    </source>
</evidence>
<dbReference type="FunFam" id="2.40.30.20:FF:000004">
    <property type="entry name" value="Riboflavin synthase, alpha subunit"/>
    <property type="match status" value="1"/>
</dbReference>
<protein>
    <recommendedName>
        <fullName evidence="6 10">Riboflavin synthase</fullName>
        <ecNumber evidence="5 10">2.5.1.9</ecNumber>
    </recommendedName>
</protein>
<gene>
    <name evidence="13" type="ORF">C0197_01905</name>
</gene>
<sequence length="219" mass="24235">MFTGLVEGKGIIKKILPKGAGFLLEIEAEFSLEDTKVGDSIAVDGICLTAIAVKQKIFAAEVSPETIARTTLKYKKPGDLVNLERALKLGDPLGGHLVSGHVDGTGKIVKILPLEGYHLFEIEVPQELSHYLVPKGSIAVDGISLTINEVEKNLIRLMIIPHTFKMTTLSLKKQGDFVNLEIDMIAKMVYQWIKPYLSKVEEKPQEKITLDFLEKYGFA</sequence>
<dbReference type="Proteomes" id="UP000235731">
    <property type="component" value="Unassembled WGS sequence"/>
</dbReference>
<keyword evidence="8" id="KW-0808">Transferase</keyword>
<feature type="repeat" description="Lumazine-binding" evidence="11">
    <location>
        <begin position="1"/>
        <end position="96"/>
    </location>
</feature>
<reference evidence="13 14" key="1">
    <citation type="submission" date="2018-01" db="EMBL/GenBank/DDBJ databases">
        <title>Metagenomic assembled genomes from two thermal pools in the Uzon Caldera, Kamchatka, Russia.</title>
        <authorList>
            <person name="Wilkins L."/>
            <person name="Ettinger C."/>
        </authorList>
    </citation>
    <scope>NUCLEOTIDE SEQUENCE [LARGE SCALE GENOMIC DNA]</scope>
    <source>
        <strain evidence="13">ZAV-15</strain>
    </source>
</reference>
<comment type="subunit">
    <text evidence="4">Homotrimer.</text>
</comment>
<dbReference type="InterPro" id="IPR023366">
    <property type="entry name" value="ATP_synth_asu-like_sf"/>
</dbReference>
<dbReference type="NCBIfam" id="NF006767">
    <property type="entry name" value="PRK09289.1"/>
    <property type="match status" value="1"/>
</dbReference>
<evidence type="ECO:0000256" key="2">
    <source>
        <dbReference type="ARBA" id="ARBA00002803"/>
    </source>
</evidence>
<dbReference type="PANTHER" id="PTHR21098:SF12">
    <property type="entry name" value="RIBOFLAVIN SYNTHASE"/>
    <property type="match status" value="1"/>
</dbReference>
<dbReference type="CDD" id="cd00402">
    <property type="entry name" value="Riboflavin_synthase_like"/>
    <property type="match status" value="1"/>
</dbReference>
<dbReference type="InterPro" id="IPR001783">
    <property type="entry name" value="Lumazine-bd"/>
</dbReference>
<dbReference type="FunFam" id="2.40.30.20:FF:000003">
    <property type="entry name" value="Riboflavin synthase, alpha subunit"/>
    <property type="match status" value="1"/>
</dbReference>
<organism evidence="13 14">
    <name type="scientific">Caldimicrobium thiodismutans</name>
    <dbReference type="NCBI Taxonomy" id="1653476"/>
    <lineage>
        <taxon>Bacteria</taxon>
        <taxon>Pseudomonadati</taxon>
        <taxon>Thermodesulfobacteriota</taxon>
        <taxon>Thermodesulfobacteria</taxon>
        <taxon>Thermodesulfobacteriales</taxon>
        <taxon>Thermodesulfobacteriaceae</taxon>
        <taxon>Caldimicrobium</taxon>
    </lineage>
</organism>
<dbReference type="EMBL" id="PNIE01000028">
    <property type="protein sequence ID" value="PMP63752.1"/>
    <property type="molecule type" value="Genomic_DNA"/>
</dbReference>
<evidence type="ECO:0000256" key="3">
    <source>
        <dbReference type="ARBA" id="ARBA00004887"/>
    </source>
</evidence>
<comment type="caution">
    <text evidence="13">The sequence shown here is derived from an EMBL/GenBank/DDBJ whole genome shotgun (WGS) entry which is preliminary data.</text>
</comment>
<dbReference type="PIRSF" id="PIRSF000498">
    <property type="entry name" value="Riboflavin_syn_A"/>
    <property type="match status" value="1"/>
</dbReference>
<evidence type="ECO:0000256" key="8">
    <source>
        <dbReference type="ARBA" id="ARBA00022679"/>
    </source>
</evidence>
<dbReference type="Gene3D" id="2.40.30.20">
    <property type="match status" value="2"/>
</dbReference>